<accession>A0A9X2AQM1</accession>
<dbReference type="AlphaFoldDB" id="A0A9X2AQM1"/>
<sequence length="389" mass="43901">MTKDNYELSQLELGERLRSARETANLTQDVAAKAVGIARTTLVAIEKGQRAAKLKELQDLCRSYGVSVNSMLRRESVHVDLVPRFRTFAETGDAGIDQAAKMLSDLVKAEVELENILGIQKTYNYPAEKNILPGDVRQQAEQDALSLRNWLGLGEGPIHDLYAILELQLGIRVYTRKLDAKVSGLFAYDDAVGACMLINASHRKDRRAQTGSHELGHFIATRRKPEIYQDDVYENSREERYANSFARAFLTPARAVMEKFREVTIGSTHLTRRHIILLANFFGVSRQAMVMRLEDLGLTKKGTWDWFVDNGGITDDQVRQVLGSDADETPAVQSPQSSRLYLLAIEAWKKELISEGQMSDLLKLNREMVRELLDEAQEDEVDDLFKLPS</sequence>
<dbReference type="GO" id="GO:0003677">
    <property type="term" value="F:DNA binding"/>
    <property type="evidence" value="ECO:0007669"/>
    <property type="project" value="InterPro"/>
</dbReference>
<dbReference type="InterPro" id="IPR001387">
    <property type="entry name" value="Cro/C1-type_HTH"/>
</dbReference>
<evidence type="ECO:0000313" key="4">
    <source>
        <dbReference type="Proteomes" id="UP001139447"/>
    </source>
</evidence>
<protein>
    <submittedName>
        <fullName evidence="3">XRE family transcriptional regulator</fullName>
    </submittedName>
</protein>
<evidence type="ECO:0000256" key="1">
    <source>
        <dbReference type="ARBA" id="ARBA00007227"/>
    </source>
</evidence>
<dbReference type="InterPro" id="IPR052345">
    <property type="entry name" value="Rad_response_metalloprotease"/>
</dbReference>
<dbReference type="EMBL" id="JALGBI010000001">
    <property type="protein sequence ID" value="MCJ0763341.1"/>
    <property type="molecule type" value="Genomic_DNA"/>
</dbReference>
<evidence type="ECO:0000259" key="2">
    <source>
        <dbReference type="PROSITE" id="PS50943"/>
    </source>
</evidence>
<dbReference type="SUPFAM" id="SSF47413">
    <property type="entry name" value="lambda repressor-like DNA-binding domains"/>
    <property type="match status" value="1"/>
</dbReference>
<dbReference type="PROSITE" id="PS50943">
    <property type="entry name" value="HTH_CROC1"/>
    <property type="match status" value="1"/>
</dbReference>
<dbReference type="RefSeq" id="WP_243305934.1">
    <property type="nucleotide sequence ID" value="NZ_JALGBI010000001.1"/>
</dbReference>
<comment type="similarity">
    <text evidence="1">Belongs to the short-chain fatty acyl-CoA assimilation regulator (ScfR) family.</text>
</comment>
<comment type="caution">
    <text evidence="3">The sequence shown here is derived from an EMBL/GenBank/DDBJ whole genome shotgun (WGS) entry which is preliminary data.</text>
</comment>
<dbReference type="Gene3D" id="1.10.260.40">
    <property type="entry name" value="lambda repressor-like DNA-binding domains"/>
    <property type="match status" value="1"/>
</dbReference>
<dbReference type="InterPro" id="IPR010982">
    <property type="entry name" value="Lambda_DNA-bd_dom_sf"/>
</dbReference>
<dbReference type="InterPro" id="IPR010359">
    <property type="entry name" value="IrrE_HExxH"/>
</dbReference>
<organism evidence="3 4">
    <name type="scientific">Variovorax terrae</name>
    <dbReference type="NCBI Taxonomy" id="2923278"/>
    <lineage>
        <taxon>Bacteria</taxon>
        <taxon>Pseudomonadati</taxon>
        <taxon>Pseudomonadota</taxon>
        <taxon>Betaproteobacteria</taxon>
        <taxon>Burkholderiales</taxon>
        <taxon>Comamonadaceae</taxon>
        <taxon>Variovorax</taxon>
    </lineage>
</organism>
<reference evidence="3" key="1">
    <citation type="submission" date="2022-03" db="EMBL/GenBank/DDBJ databases">
        <authorList>
            <person name="Woo C.Y."/>
        </authorList>
    </citation>
    <scope>NUCLEOTIDE SEQUENCE</scope>
    <source>
        <strain evidence="3">CYS-02</strain>
    </source>
</reference>
<gene>
    <name evidence="3" type="ORF">MMF98_08975</name>
</gene>
<dbReference type="Pfam" id="PF06114">
    <property type="entry name" value="Peptidase_M78"/>
    <property type="match status" value="1"/>
</dbReference>
<feature type="domain" description="HTH cro/C1-type" evidence="2">
    <location>
        <begin position="17"/>
        <end position="71"/>
    </location>
</feature>
<dbReference type="Proteomes" id="UP001139447">
    <property type="component" value="Unassembled WGS sequence"/>
</dbReference>
<dbReference type="Pfam" id="PF13560">
    <property type="entry name" value="HTH_31"/>
    <property type="match status" value="1"/>
</dbReference>
<dbReference type="PANTHER" id="PTHR43236">
    <property type="entry name" value="ANTITOXIN HIGA1"/>
    <property type="match status" value="1"/>
</dbReference>
<dbReference type="SMART" id="SM00530">
    <property type="entry name" value="HTH_XRE"/>
    <property type="match status" value="1"/>
</dbReference>
<name>A0A9X2AQM1_9BURK</name>
<proteinExistence type="inferred from homology"/>
<dbReference type="CDD" id="cd00093">
    <property type="entry name" value="HTH_XRE"/>
    <property type="match status" value="1"/>
</dbReference>
<dbReference type="Gene3D" id="1.10.10.2910">
    <property type="match status" value="1"/>
</dbReference>
<dbReference type="PANTHER" id="PTHR43236:SF1">
    <property type="entry name" value="BLL7220 PROTEIN"/>
    <property type="match status" value="1"/>
</dbReference>
<keyword evidence="4" id="KW-1185">Reference proteome</keyword>
<evidence type="ECO:0000313" key="3">
    <source>
        <dbReference type="EMBL" id="MCJ0763341.1"/>
    </source>
</evidence>